<comment type="cofactor">
    <cofactor evidence="9">
        <name>[2Fe-2S] cluster</name>
        <dbReference type="ChEBI" id="CHEBI:190135"/>
    </cofactor>
</comment>
<dbReference type="Gene3D" id="3.40.50.740">
    <property type="match status" value="1"/>
</dbReference>
<evidence type="ECO:0000313" key="16">
    <source>
        <dbReference type="EMBL" id="EGE04110.1"/>
    </source>
</evidence>
<dbReference type="Proteomes" id="UP000009169">
    <property type="component" value="Unassembled WGS sequence"/>
</dbReference>
<evidence type="ECO:0000256" key="5">
    <source>
        <dbReference type="ARBA" id="ARBA00022967"/>
    </source>
</evidence>
<keyword evidence="5" id="KW-1278">Translocase</keyword>
<dbReference type="CDD" id="cd02773">
    <property type="entry name" value="MopB_Res-Cmplx1_Nad11"/>
    <property type="match status" value="1"/>
</dbReference>
<evidence type="ECO:0000256" key="6">
    <source>
        <dbReference type="ARBA" id="ARBA00023004"/>
    </source>
</evidence>
<evidence type="ECO:0000259" key="13">
    <source>
        <dbReference type="PROSITE" id="PS51085"/>
    </source>
</evidence>
<dbReference type="InterPro" id="IPR006656">
    <property type="entry name" value="Mopterin_OxRdtase"/>
</dbReference>
<dbReference type="SUPFAM" id="SSF53706">
    <property type="entry name" value="Formate dehydrogenase/DMSO reductase, domains 1-3"/>
    <property type="match status" value="1"/>
</dbReference>
<dbReference type="InterPro" id="IPR001041">
    <property type="entry name" value="2Fe-2S_ferredoxin-type"/>
</dbReference>
<evidence type="ECO:0000256" key="10">
    <source>
        <dbReference type="ARBA" id="ARBA00070722"/>
    </source>
</evidence>
<dbReference type="VEuPathDB" id="FungiDB:TEQG_03142"/>
<dbReference type="PROSITE" id="PS51085">
    <property type="entry name" value="2FE2S_FER_2"/>
    <property type="match status" value="1"/>
</dbReference>
<dbReference type="InterPro" id="IPR019574">
    <property type="entry name" value="NADH_UbQ_OxRdtase_Gsu_4Fe4S-bd"/>
</dbReference>
<accession>F2PQE2</accession>
<dbReference type="PROSITE" id="PS00641">
    <property type="entry name" value="COMPLEX1_75K_1"/>
    <property type="match status" value="1"/>
</dbReference>
<dbReference type="PROSITE" id="PS00642">
    <property type="entry name" value="COMPLEX1_75K_2"/>
    <property type="match status" value="1"/>
</dbReference>
<comment type="similarity">
    <text evidence="2 11">Belongs to the complex I 75 kDa subunit family.</text>
</comment>
<proteinExistence type="inferred from homology"/>
<dbReference type="FunFam" id="3.30.70.20:FF:000002">
    <property type="entry name" value="NADH-ubiquinone oxidoreductase 75 kDa subunit"/>
    <property type="match status" value="1"/>
</dbReference>
<dbReference type="GO" id="GO:0051539">
    <property type="term" value="F:4 iron, 4 sulfur cluster binding"/>
    <property type="evidence" value="ECO:0007669"/>
    <property type="project" value="UniProtKB-KW"/>
</dbReference>
<keyword evidence="8" id="KW-0520">NAD</keyword>
<reference evidence="17" key="1">
    <citation type="journal article" date="2012" name="MBio">
        <title>Comparative genome analysis of Trichophyton rubrum and related dermatophytes reveals candidate genes involved in infection.</title>
        <authorList>
            <person name="Martinez D.A."/>
            <person name="Oliver B.G."/>
            <person name="Graeser Y."/>
            <person name="Goldberg J.M."/>
            <person name="Li W."/>
            <person name="Martinez-Rossi N.M."/>
            <person name="Monod M."/>
            <person name="Shelest E."/>
            <person name="Barton R.C."/>
            <person name="Birch E."/>
            <person name="Brakhage A.A."/>
            <person name="Chen Z."/>
            <person name="Gurr S.J."/>
            <person name="Heiman D."/>
            <person name="Heitman J."/>
            <person name="Kosti I."/>
            <person name="Rossi A."/>
            <person name="Saif S."/>
            <person name="Samalova M."/>
            <person name="Saunders C.W."/>
            <person name="Shea T."/>
            <person name="Summerbell R.C."/>
            <person name="Xu J."/>
            <person name="Young S."/>
            <person name="Zeng Q."/>
            <person name="Birren B.W."/>
            <person name="Cuomo C.A."/>
            <person name="White T.C."/>
        </authorList>
    </citation>
    <scope>NUCLEOTIDE SEQUENCE [LARGE SCALE GENOMIC DNA]</scope>
    <source>
        <strain evidence="17">ATCC MYA-4606 / CBS 127.97</strain>
    </source>
</reference>
<feature type="domain" description="4Fe-4S His(Cys)3-ligated-type" evidence="15">
    <location>
        <begin position="110"/>
        <end position="149"/>
    </location>
</feature>
<dbReference type="GO" id="GO:0008137">
    <property type="term" value="F:NADH dehydrogenase (ubiquinone) activity"/>
    <property type="evidence" value="ECO:0007669"/>
    <property type="project" value="InterPro"/>
</dbReference>
<feature type="region of interest" description="Disordered" evidence="12">
    <location>
        <begin position="717"/>
        <end position="739"/>
    </location>
</feature>
<gene>
    <name evidence="16" type="ORF">TEQG_03142</name>
</gene>
<organism evidence="16 17">
    <name type="scientific">Trichophyton equinum (strain ATCC MYA-4606 / CBS 127.97)</name>
    <name type="common">Horse ringworm fungus</name>
    <dbReference type="NCBI Taxonomy" id="559882"/>
    <lineage>
        <taxon>Eukaryota</taxon>
        <taxon>Fungi</taxon>
        <taxon>Dikarya</taxon>
        <taxon>Ascomycota</taxon>
        <taxon>Pezizomycotina</taxon>
        <taxon>Eurotiomycetes</taxon>
        <taxon>Eurotiomycetidae</taxon>
        <taxon>Onygenales</taxon>
        <taxon>Arthrodermataceae</taxon>
        <taxon>Trichophyton</taxon>
    </lineage>
</organism>
<dbReference type="CDD" id="cd00207">
    <property type="entry name" value="fer2"/>
    <property type="match status" value="1"/>
</dbReference>
<dbReference type="PROSITE" id="PS51839">
    <property type="entry name" value="4FE4S_HC3"/>
    <property type="match status" value="1"/>
</dbReference>
<dbReference type="OrthoDB" id="10249365at2759"/>
<feature type="domain" description="4Fe-4S Mo/W bis-MGD-type" evidence="14">
    <location>
        <begin position="249"/>
        <end position="305"/>
    </location>
</feature>
<dbReference type="PANTHER" id="PTHR43105">
    <property type="entry name" value="RESPIRATORY NITRATE REDUCTASE"/>
    <property type="match status" value="1"/>
</dbReference>
<dbReference type="SUPFAM" id="SSF54862">
    <property type="entry name" value="4Fe-4S ferredoxins"/>
    <property type="match status" value="1"/>
</dbReference>
<dbReference type="PROSITE" id="PS00643">
    <property type="entry name" value="COMPLEX1_75K_3"/>
    <property type="match status" value="1"/>
</dbReference>
<dbReference type="Gene3D" id="3.10.20.740">
    <property type="match status" value="1"/>
</dbReference>
<dbReference type="SUPFAM" id="SSF54292">
    <property type="entry name" value="2Fe-2S ferredoxin-like"/>
    <property type="match status" value="1"/>
</dbReference>
<keyword evidence="7" id="KW-0411">Iron-sulfur</keyword>
<dbReference type="FunFam" id="3.30.200.210:FF:000002">
    <property type="entry name" value="NADH-ubiquinone oxidoreductase 75 kDa subunit"/>
    <property type="match status" value="1"/>
</dbReference>
<sequence>MRPQLFRVAARSKRWTALNCSRPFSTTGARQAEVEVTIDGKKVSIEAGSALIQACEKAGSTVPRYCYHEKLLIAGNCRMCLVEVERAPKPVASCAWPVQPGMVVKTNSPLVHKAREGVMEFLLANHPLDCPICDQGGECDLQDQSMRYGADRGRFHEVGGKRAVEDKNIGPLIKTSMNRCIHCTRCVRFANDVAGAPELGTTGRGNDMQIGTYLEKNLDSELSANVIDLCPVGALTSKPYAFRARPWELKHTESIDVLDALGSNITIDTRGMEVMRVQPRLNDDVNEEWINDKTRFACDGLKTQRLTTPLIRRDNKFVPATWEQALTEIGNAHKTLAPKGNEFKAVAGHLIETESLVAMKDLANKLGSENLALDQAGGSQPIAHGVDVRSNYLFNSKIFGIEEADAMLLVGTNPRHEAAVLNARIRKQFLRSDLEIGLVGETFESTFEFEHLGTDAAALKTTLAGAFGKKLAAAKRPMIIVGSAVAEHPDAKAIFETIGSFIDKNAATFISPEWQGYNVLQRVASRGGAYEVGFTTPSTEVANTTPKMVWLLGADEISEADIPKGAFVVYQGHHGDRGAQLADVVLPGAAYTEKSGTYVNTEGRVQMTRAATSLAGAAREDWKIIRAVSEFLGAPLPYDDVEMLRDRMEEISPALRRYDIVEPSSLGSLSKIQLVDQNRGSKVTGAPLKKPIENFYFTDVISRSSTTMARCSAAKETGNPETNFMAPGESSATAQAVQG</sequence>
<dbReference type="FunFam" id="3.40.50.740:FF:000033">
    <property type="entry name" value="NUAM protein"/>
    <property type="match status" value="1"/>
</dbReference>
<feature type="domain" description="2Fe-2S ferredoxin-type" evidence="13">
    <location>
        <begin position="32"/>
        <end position="110"/>
    </location>
</feature>
<dbReference type="GO" id="GO:0046872">
    <property type="term" value="F:metal ion binding"/>
    <property type="evidence" value="ECO:0007669"/>
    <property type="project" value="UniProtKB-KW"/>
</dbReference>
<evidence type="ECO:0000256" key="8">
    <source>
        <dbReference type="ARBA" id="ARBA00023027"/>
    </source>
</evidence>
<dbReference type="Pfam" id="PF13510">
    <property type="entry name" value="Fer2_4"/>
    <property type="match status" value="1"/>
</dbReference>
<evidence type="ECO:0000256" key="1">
    <source>
        <dbReference type="ARBA" id="ARBA00001966"/>
    </source>
</evidence>
<evidence type="ECO:0000256" key="7">
    <source>
        <dbReference type="ARBA" id="ARBA00023014"/>
    </source>
</evidence>
<dbReference type="PANTHER" id="PTHR43105:SF13">
    <property type="entry name" value="NADH-UBIQUINONE OXIDOREDUCTASE 75 KDA SUBUNIT, MITOCHONDRIAL"/>
    <property type="match status" value="1"/>
</dbReference>
<evidence type="ECO:0000256" key="4">
    <source>
        <dbReference type="ARBA" id="ARBA00022723"/>
    </source>
</evidence>
<dbReference type="Pfam" id="PF09326">
    <property type="entry name" value="NADH_dhqG_C"/>
    <property type="match status" value="1"/>
</dbReference>
<dbReference type="InterPro" id="IPR036010">
    <property type="entry name" value="2Fe-2S_ferredoxin-like_sf"/>
</dbReference>
<dbReference type="InterPro" id="IPR050123">
    <property type="entry name" value="Prok_molybdopt-oxidoreductase"/>
</dbReference>
<feature type="compositionally biased region" description="Polar residues" evidence="12">
    <location>
        <begin position="730"/>
        <end position="739"/>
    </location>
</feature>
<dbReference type="Pfam" id="PF22151">
    <property type="entry name" value="Fer4_NDSU1"/>
    <property type="match status" value="1"/>
</dbReference>
<dbReference type="InterPro" id="IPR054351">
    <property type="entry name" value="NADH_UbQ_OxRdtase_ferredoxin"/>
</dbReference>
<keyword evidence="17" id="KW-1185">Reference proteome</keyword>
<dbReference type="SMART" id="SM00929">
    <property type="entry name" value="NADH-G_4Fe-4S_3"/>
    <property type="match status" value="1"/>
</dbReference>
<dbReference type="HOGENOM" id="CLU_000422_11_6_1"/>
<dbReference type="Pfam" id="PF00384">
    <property type="entry name" value="Molybdopterin"/>
    <property type="match status" value="1"/>
</dbReference>
<dbReference type="InterPro" id="IPR010228">
    <property type="entry name" value="NADH_UbQ_OxRdtase_Gsu"/>
</dbReference>
<evidence type="ECO:0000256" key="2">
    <source>
        <dbReference type="ARBA" id="ARBA00005404"/>
    </source>
</evidence>
<evidence type="ECO:0000256" key="9">
    <source>
        <dbReference type="ARBA" id="ARBA00034078"/>
    </source>
</evidence>
<evidence type="ECO:0000256" key="12">
    <source>
        <dbReference type="SAM" id="MobiDB-lite"/>
    </source>
</evidence>
<evidence type="ECO:0000259" key="15">
    <source>
        <dbReference type="PROSITE" id="PS51839"/>
    </source>
</evidence>
<dbReference type="eggNOG" id="KOG2282">
    <property type="taxonomic scope" value="Eukaryota"/>
</dbReference>
<dbReference type="NCBIfam" id="TIGR01973">
    <property type="entry name" value="NuoG"/>
    <property type="match status" value="1"/>
</dbReference>
<dbReference type="EMBL" id="DS995731">
    <property type="protein sequence ID" value="EGE04110.1"/>
    <property type="molecule type" value="Genomic_DNA"/>
</dbReference>
<dbReference type="Pfam" id="PF22117">
    <property type="entry name" value="Fer4_Nqo3"/>
    <property type="match status" value="1"/>
</dbReference>
<evidence type="ECO:0000256" key="11">
    <source>
        <dbReference type="RuleBase" id="RU004523"/>
    </source>
</evidence>
<keyword evidence="6" id="KW-0408">Iron</keyword>
<dbReference type="FunFam" id="3.10.20.740:FF:000001">
    <property type="entry name" value="NADH-quinone oxidoreductase subunit G"/>
    <property type="match status" value="1"/>
</dbReference>
<dbReference type="GO" id="GO:0016651">
    <property type="term" value="F:oxidoreductase activity, acting on NAD(P)H"/>
    <property type="evidence" value="ECO:0007669"/>
    <property type="project" value="InterPro"/>
</dbReference>
<name>F2PQE2_TRIEC</name>
<comment type="cofactor">
    <cofactor evidence="1">
        <name>[4Fe-4S] cluster</name>
        <dbReference type="ChEBI" id="CHEBI:49883"/>
    </cofactor>
</comment>
<dbReference type="Pfam" id="PF10588">
    <property type="entry name" value="NADH-G_4Fe-4S_3"/>
    <property type="match status" value="1"/>
</dbReference>
<dbReference type="InterPro" id="IPR000283">
    <property type="entry name" value="NADH_UbQ_OxRdtase_75kDa_su_CS"/>
</dbReference>
<dbReference type="InterPro" id="IPR006963">
    <property type="entry name" value="Mopterin_OxRdtase_4Fe-4S_dom"/>
</dbReference>
<keyword evidence="4" id="KW-0479">Metal-binding</keyword>
<protein>
    <recommendedName>
        <fullName evidence="10">NADH-ubiquinone oxidoreductase 78 kDa subunit, mitochondrial</fullName>
    </recommendedName>
</protein>
<dbReference type="InterPro" id="IPR015405">
    <property type="entry name" value="NDUFS1-like_C"/>
</dbReference>
<dbReference type="GO" id="GO:0042773">
    <property type="term" value="P:ATP synthesis coupled electron transport"/>
    <property type="evidence" value="ECO:0007669"/>
    <property type="project" value="InterPro"/>
</dbReference>
<evidence type="ECO:0000313" key="17">
    <source>
        <dbReference type="Proteomes" id="UP000009169"/>
    </source>
</evidence>
<dbReference type="AlphaFoldDB" id="F2PQE2"/>
<evidence type="ECO:0000256" key="3">
    <source>
        <dbReference type="ARBA" id="ARBA00022485"/>
    </source>
</evidence>
<keyword evidence="3" id="KW-0004">4Fe-4S</keyword>
<dbReference type="Gene3D" id="3.30.200.210">
    <property type="match status" value="1"/>
</dbReference>
<dbReference type="Gene3D" id="3.30.70.20">
    <property type="match status" value="1"/>
</dbReference>
<dbReference type="GO" id="GO:0016020">
    <property type="term" value="C:membrane"/>
    <property type="evidence" value="ECO:0007669"/>
    <property type="project" value="InterPro"/>
</dbReference>
<dbReference type="PROSITE" id="PS51669">
    <property type="entry name" value="4FE4S_MOW_BIS_MGD"/>
    <property type="match status" value="1"/>
</dbReference>
<evidence type="ECO:0000259" key="14">
    <source>
        <dbReference type="PROSITE" id="PS51669"/>
    </source>
</evidence>